<evidence type="ECO:0000313" key="1">
    <source>
        <dbReference type="EMBL" id="MCI4656730.1"/>
    </source>
</evidence>
<gene>
    <name evidence="1" type="ORF">MQH31_02740</name>
</gene>
<dbReference type="Proteomes" id="UP001165341">
    <property type="component" value="Unassembled WGS sequence"/>
</dbReference>
<comment type="caution">
    <text evidence="1">The sequence shown here is derived from an EMBL/GenBank/DDBJ whole genome shotgun (WGS) entry which is preliminary data.</text>
</comment>
<proteinExistence type="predicted"/>
<accession>A0AA41QSW4</accession>
<dbReference type="EMBL" id="JALGAR010000001">
    <property type="protein sequence ID" value="MCI4656730.1"/>
    <property type="molecule type" value="Genomic_DNA"/>
</dbReference>
<dbReference type="RefSeq" id="WP_243010817.1">
    <property type="nucleotide sequence ID" value="NZ_JALGAR010000001.1"/>
</dbReference>
<keyword evidence="2" id="KW-1185">Reference proteome</keyword>
<sequence>MAHNAGKPIMLFTTVQDWETWLEENVDHDGIRLQLVKKNSSAPGISYDEALEVALCFGWIDGQAGTHDDDYFLRAFTPRRARSMWSQRNRDVVARLIETGRMRPAGFAEIERAQTDGRWEAAYRQKDSPVPEDLQAALDASPVAAELFSRLSSQNRFAILFRISGVKRPATRAANIAKYVAMLERGEMIYPQKL</sequence>
<protein>
    <submittedName>
        <fullName evidence="1">YdeI/OmpD-associated family protein</fullName>
    </submittedName>
</protein>
<dbReference type="AlphaFoldDB" id="A0AA41QSW4"/>
<reference evidence="1" key="1">
    <citation type="submission" date="2022-03" db="EMBL/GenBank/DDBJ databases">
        <title>Cryobacterium sp. nov. strain ZS14-85, isolated from Antarctic soil.</title>
        <authorList>
            <person name="Li J."/>
            <person name="Niu G."/>
        </authorList>
    </citation>
    <scope>NUCLEOTIDE SEQUENCE</scope>
    <source>
        <strain evidence="1">ZS14-85</strain>
    </source>
</reference>
<evidence type="ECO:0000313" key="2">
    <source>
        <dbReference type="Proteomes" id="UP001165341"/>
    </source>
</evidence>
<name>A0AA41QSW4_9MICO</name>
<organism evidence="1 2">
    <name type="scientific">Cryobacterium zhongshanensis</name>
    <dbReference type="NCBI Taxonomy" id="2928153"/>
    <lineage>
        <taxon>Bacteria</taxon>
        <taxon>Bacillati</taxon>
        <taxon>Actinomycetota</taxon>
        <taxon>Actinomycetes</taxon>
        <taxon>Micrococcales</taxon>
        <taxon>Microbacteriaceae</taxon>
        <taxon>Cryobacterium</taxon>
    </lineage>
</organism>
<dbReference type="Pfam" id="PF13376">
    <property type="entry name" value="OmdA"/>
    <property type="match status" value="1"/>
</dbReference>